<organism evidence="1 2">
    <name type="scientific">Clostridium faecium</name>
    <dbReference type="NCBI Taxonomy" id="2762223"/>
    <lineage>
        <taxon>Bacteria</taxon>
        <taxon>Bacillati</taxon>
        <taxon>Bacillota</taxon>
        <taxon>Clostridia</taxon>
        <taxon>Eubacteriales</taxon>
        <taxon>Clostridiaceae</taxon>
        <taxon>Clostridium</taxon>
    </lineage>
</organism>
<feature type="non-terminal residue" evidence="1">
    <location>
        <position position="1"/>
    </location>
</feature>
<proteinExistence type="predicted"/>
<reference evidence="1 2" key="1">
    <citation type="submission" date="2020-08" db="EMBL/GenBank/DDBJ databases">
        <title>A Genomic Blueprint of the Chicken Gut Microbiome.</title>
        <authorList>
            <person name="Gilroy R."/>
            <person name="Ravi A."/>
            <person name="Getino M."/>
            <person name="Pursley I."/>
            <person name="Horton D.L."/>
            <person name="Alikhan N.-F."/>
            <person name="Baker D."/>
            <person name="Gharbi K."/>
            <person name="Hall N."/>
            <person name="Watson M."/>
            <person name="Adriaenssens E.M."/>
            <person name="Foster-Nyarko E."/>
            <person name="Jarju S."/>
            <person name="Secka A."/>
            <person name="Antonio M."/>
            <person name="Oren A."/>
            <person name="Chaudhuri R."/>
            <person name="La Ragione R.M."/>
            <person name="Hildebrand F."/>
            <person name="Pallen M.J."/>
        </authorList>
    </citation>
    <scope>NUCLEOTIDE SEQUENCE [LARGE SCALE GENOMIC DNA]</scope>
    <source>
        <strain evidence="1 2">N37</strain>
    </source>
</reference>
<protein>
    <submittedName>
        <fullName evidence="1">Uncharacterized protein</fullName>
    </submittedName>
</protein>
<dbReference type="Proteomes" id="UP000627166">
    <property type="component" value="Unassembled WGS sequence"/>
</dbReference>
<dbReference type="RefSeq" id="WP_191741331.1">
    <property type="nucleotide sequence ID" value="NZ_JACSQB010000135.1"/>
</dbReference>
<accession>A0ABR8YVS5</accession>
<comment type="caution">
    <text evidence="1">The sequence shown here is derived from an EMBL/GenBank/DDBJ whole genome shotgun (WGS) entry which is preliminary data.</text>
</comment>
<dbReference type="EMBL" id="JACSQB010000135">
    <property type="protein sequence ID" value="MBD8048377.1"/>
    <property type="molecule type" value="Genomic_DNA"/>
</dbReference>
<sequence length="108" mass="13119">NLFFLKFNIDKVNGCKIRNKEKENFSKEEVKKEIVTVEKFNNLMENLNLDRFNIKFINVNEDSIELEIFVEDKKQYVNSVRTIENKYNIKDLTPMIYDVEKRYFRVVL</sequence>
<evidence type="ECO:0000313" key="2">
    <source>
        <dbReference type="Proteomes" id="UP000627166"/>
    </source>
</evidence>
<evidence type="ECO:0000313" key="1">
    <source>
        <dbReference type="EMBL" id="MBD8048377.1"/>
    </source>
</evidence>
<gene>
    <name evidence="1" type="ORF">H9637_15260</name>
</gene>
<keyword evidence="2" id="KW-1185">Reference proteome</keyword>
<name>A0ABR8YVS5_9CLOT</name>